<evidence type="ECO:0000313" key="3">
    <source>
        <dbReference type="Proteomes" id="UP000308707"/>
    </source>
</evidence>
<evidence type="ECO:0000313" key="2">
    <source>
        <dbReference type="EMBL" id="TKR30830.1"/>
    </source>
</evidence>
<feature type="chain" id="PRO_5020772639" description="NIPSNAP domain-containing protein" evidence="1">
    <location>
        <begin position="20"/>
        <end position="247"/>
    </location>
</feature>
<keyword evidence="3" id="KW-1185">Reference proteome</keyword>
<accession>A0A4U5JMC3</accession>
<dbReference type="Proteomes" id="UP000308707">
    <property type="component" value="Unassembled WGS sequence"/>
</dbReference>
<comment type="caution">
    <text evidence="2">The sequence shown here is derived from an EMBL/GenBank/DDBJ whole genome shotgun (WGS) entry which is preliminary data.</text>
</comment>
<evidence type="ECO:0008006" key="4">
    <source>
        <dbReference type="Google" id="ProtNLM"/>
    </source>
</evidence>
<proteinExistence type="predicted"/>
<dbReference type="RefSeq" id="WP_137267261.1">
    <property type="nucleotide sequence ID" value="NZ_SZUA01000002.1"/>
</dbReference>
<evidence type="ECO:0000256" key="1">
    <source>
        <dbReference type="SAM" id="SignalP"/>
    </source>
</evidence>
<organism evidence="2 3">
    <name type="scientific">Luteimonas gilva</name>
    <dbReference type="NCBI Taxonomy" id="2572684"/>
    <lineage>
        <taxon>Bacteria</taxon>
        <taxon>Pseudomonadati</taxon>
        <taxon>Pseudomonadota</taxon>
        <taxon>Gammaproteobacteria</taxon>
        <taxon>Lysobacterales</taxon>
        <taxon>Lysobacteraceae</taxon>
        <taxon>Luteimonas</taxon>
    </lineage>
</organism>
<protein>
    <recommendedName>
        <fullName evidence="4">NIPSNAP domain-containing protein</fullName>
    </recommendedName>
</protein>
<sequence>MRLQALFLLALALSAPAAAQSPASTRDSGDAAHLFAYWPKKGMEKRFDEGYRTHLQWHRGQRDPLVWYAWYVYDGERAGLFVDGSFGAPFAAFDHRVDPAGDGADGDRNVTPYADTAFRASYRVRRELSTGFPLEQWRPSKRVQVFHYTLHAGTRARFERALSAAHANLSKQTDAPAYTWYEKVVGGIAPEYMLMVARDGWKSYDAHSAALDELVGPDRLQDLAAAVDEVRVETWLYREDLSLIPES</sequence>
<feature type="signal peptide" evidence="1">
    <location>
        <begin position="1"/>
        <end position="19"/>
    </location>
</feature>
<name>A0A4U5JMC3_9GAMM</name>
<keyword evidence="1" id="KW-0732">Signal</keyword>
<dbReference type="OrthoDB" id="795133at2"/>
<dbReference type="EMBL" id="SZUA01000002">
    <property type="protein sequence ID" value="TKR30830.1"/>
    <property type="molecule type" value="Genomic_DNA"/>
</dbReference>
<reference evidence="2 3" key="1">
    <citation type="submission" date="2019-04" db="EMBL/GenBank/DDBJ databases">
        <title>Reference strain of H23.</title>
        <authorList>
            <person name="Luo X."/>
        </authorList>
    </citation>
    <scope>NUCLEOTIDE SEQUENCE [LARGE SCALE GENOMIC DNA]</scope>
    <source>
        <strain evidence="2 3">H23</strain>
    </source>
</reference>
<dbReference type="AlphaFoldDB" id="A0A4U5JMC3"/>
<gene>
    <name evidence="2" type="ORF">FCE95_12095</name>
</gene>